<name>A0A1L2CVH0_9CAUD</name>
<feature type="region of interest" description="Disordered" evidence="1">
    <location>
        <begin position="1"/>
        <end position="22"/>
    </location>
</feature>
<proteinExistence type="predicted"/>
<gene>
    <name evidence="2" type="ORF">CBB_462</name>
</gene>
<evidence type="ECO:0000313" key="3">
    <source>
        <dbReference type="Proteomes" id="UP000223891"/>
    </source>
</evidence>
<dbReference type="EMBL" id="KU574722">
    <property type="protein sequence ID" value="AMM44025.1"/>
    <property type="molecule type" value="Genomic_DNA"/>
</dbReference>
<feature type="compositionally biased region" description="Basic and acidic residues" evidence="1">
    <location>
        <begin position="1"/>
        <end position="21"/>
    </location>
</feature>
<reference evidence="3" key="1">
    <citation type="submission" date="2016-01" db="EMBL/GenBank/DDBJ databases">
        <title>Isolation and Characterization of Enterobacteria phage CBB.</title>
        <authorList>
            <person name="Buttimer C.T.H."/>
            <person name="Hendrix H."/>
            <person name="Alexandre H."/>
            <person name="O'Mahony J."/>
            <person name="Lavigne R."/>
            <person name="Coffey A."/>
        </authorList>
    </citation>
    <scope>NUCLEOTIDE SEQUENCE [LARGE SCALE GENOMIC DNA]</scope>
</reference>
<organism evidence="2 3">
    <name type="scientific">Pectobacterium phage vB_PcaM_CBB</name>
    <dbReference type="NCBI Taxonomy" id="2772511"/>
    <lineage>
        <taxon>Viruses</taxon>
        <taxon>Duplodnaviria</taxon>
        <taxon>Heunggongvirae</taxon>
        <taxon>Uroviricota</taxon>
        <taxon>Caudoviricetes</taxon>
        <taxon>Mimasvirus</taxon>
        <taxon>Mimasvirus CBB</taxon>
    </lineage>
</organism>
<sequence>MKREFMHFMPEPKAKEPKKTMTPEAFADMVEEQIRKMLEDGEEYGELRIDIPENLTPEQAAQFVEEIIKRFNSEEDDE</sequence>
<accession>A0A1L2CVH0</accession>
<keyword evidence="3" id="KW-1185">Reference proteome</keyword>
<evidence type="ECO:0000313" key="2">
    <source>
        <dbReference type="EMBL" id="AMM44025.1"/>
    </source>
</evidence>
<protein>
    <submittedName>
        <fullName evidence="2">Uncharacterized protein</fullName>
    </submittedName>
</protein>
<evidence type="ECO:0000256" key="1">
    <source>
        <dbReference type="SAM" id="MobiDB-lite"/>
    </source>
</evidence>
<dbReference type="Proteomes" id="UP000223891">
    <property type="component" value="Segment"/>
</dbReference>